<organism evidence="1 2">
    <name type="scientific">Tetraparma gracilis</name>
    <dbReference type="NCBI Taxonomy" id="2962635"/>
    <lineage>
        <taxon>Eukaryota</taxon>
        <taxon>Sar</taxon>
        <taxon>Stramenopiles</taxon>
        <taxon>Ochrophyta</taxon>
        <taxon>Bolidophyceae</taxon>
        <taxon>Parmales</taxon>
        <taxon>Triparmaceae</taxon>
        <taxon>Tetraparma</taxon>
    </lineage>
</organism>
<evidence type="ECO:0000313" key="2">
    <source>
        <dbReference type="Proteomes" id="UP001165060"/>
    </source>
</evidence>
<reference evidence="1 2" key="1">
    <citation type="journal article" date="2023" name="Commun. Biol.">
        <title>Genome analysis of Parmales, the sister group of diatoms, reveals the evolutionary specialization of diatoms from phago-mixotrophs to photoautotrophs.</title>
        <authorList>
            <person name="Ban H."/>
            <person name="Sato S."/>
            <person name="Yoshikawa S."/>
            <person name="Yamada K."/>
            <person name="Nakamura Y."/>
            <person name="Ichinomiya M."/>
            <person name="Sato N."/>
            <person name="Blanc-Mathieu R."/>
            <person name="Endo H."/>
            <person name="Kuwata A."/>
            <person name="Ogata H."/>
        </authorList>
    </citation>
    <scope>NUCLEOTIDE SEQUENCE [LARGE SCALE GENOMIC DNA]</scope>
</reference>
<name>A0ABQ6NB88_9STRA</name>
<keyword evidence="2" id="KW-1185">Reference proteome</keyword>
<comment type="caution">
    <text evidence="1">The sequence shown here is derived from an EMBL/GenBank/DDBJ whole genome shotgun (WGS) entry which is preliminary data.</text>
</comment>
<sequence length="563" mass="60978">MPAYTSQLLPASPSPAGSLLSLSALHAYSFHMQESSRLSLLALEQLPKSPAAPGELCELLLALLLRVQSQSPNYNWDYRGSFHAVAEGNPADVYPSSEAVKEALAKVPPVEASLETPLSSLLRGLIKAAELLHLPTPNEDKHADYLLSAAAFTELLPNDPSNPDLCFIVISSLLLLHPWKLFAYPSGESLHPALTSQIVSLFETCTPTPHLGLNHLLVHFWELASSPSSALAACRVLDSSSGNLPHLLHMPSHITLQLGDYAHVVASNLRAVAADKLHLERLPESTPGDGFYTGYIAHDYHMAMYGACLGGYKQVALDVSLEQSTFLLPVQLFLDSPALRVGQETHLGLRLSVFMRFGMWAEILAATEGEVDAELKVYACARLLARAVALANTGRCEEGRGALAAAGPLLEEVKTMVRFMHNNSAHAVLSVELRRSEAELFFFEGRAAEAFAKFEEAVEADDGLAYDEPWGVLIPTRHSYAALLCDAGGAENLATAMRLYREDLRVHPKNAWSIAGSLHVLELEPGLGKEGEEEELQGAMEELGKSEYADVKIKSSCACSRAS</sequence>
<evidence type="ECO:0000313" key="1">
    <source>
        <dbReference type="EMBL" id="GMI53993.1"/>
    </source>
</evidence>
<dbReference type="EMBL" id="BRYB01006641">
    <property type="protein sequence ID" value="GMI53993.1"/>
    <property type="molecule type" value="Genomic_DNA"/>
</dbReference>
<protein>
    <submittedName>
        <fullName evidence="1">Uncharacterized protein</fullName>
    </submittedName>
</protein>
<dbReference type="PANTHER" id="PTHR45588:SF1">
    <property type="entry name" value="WW DOMAIN-CONTAINING PROTEIN"/>
    <property type="match status" value="1"/>
</dbReference>
<gene>
    <name evidence="1" type="ORF">TeGR_g3708</name>
</gene>
<dbReference type="PANTHER" id="PTHR45588">
    <property type="entry name" value="TPR DOMAIN-CONTAINING PROTEIN"/>
    <property type="match status" value="1"/>
</dbReference>
<proteinExistence type="predicted"/>
<dbReference type="Proteomes" id="UP001165060">
    <property type="component" value="Unassembled WGS sequence"/>
</dbReference>
<accession>A0ABQ6NB88</accession>